<sequence>MRSDSSLKFKSCTLPSGKTIWCDISTPIIRPYIPEQFRQQMFQQTHSFSHPGIRLTIKLMNEKFIWPNMKKEVREWARTCIPCQKCKVHRHTKSKVGEYEVPDARFSVIHIDLISPLPPSQGMTYCLTCIDRFSNLVCL</sequence>
<dbReference type="GO" id="GO:0003676">
    <property type="term" value="F:nucleic acid binding"/>
    <property type="evidence" value="ECO:0007669"/>
    <property type="project" value="InterPro"/>
</dbReference>
<dbReference type="InterPro" id="IPR041588">
    <property type="entry name" value="Integrase_H2C2"/>
</dbReference>
<dbReference type="Gene3D" id="3.30.420.10">
    <property type="entry name" value="Ribonuclease H-like superfamily/Ribonuclease H"/>
    <property type="match status" value="1"/>
</dbReference>
<evidence type="ECO:0000256" key="1">
    <source>
        <dbReference type="ARBA" id="ARBA00012493"/>
    </source>
</evidence>
<dbReference type="AlphaFoldDB" id="A0A8X6QYU3"/>
<name>A0A8X6QYU3_NEPPI</name>
<dbReference type="FunFam" id="1.10.340.70:FF:000006">
    <property type="entry name" value="Retrovirus-related Pol polyprotein from transposon 297-like Protein"/>
    <property type="match status" value="1"/>
</dbReference>
<reference evidence="3" key="1">
    <citation type="submission" date="2020-08" db="EMBL/GenBank/DDBJ databases">
        <title>Multicomponent nature underlies the extraordinary mechanical properties of spider dragline silk.</title>
        <authorList>
            <person name="Kono N."/>
            <person name="Nakamura H."/>
            <person name="Mori M."/>
            <person name="Yoshida Y."/>
            <person name="Ohtoshi R."/>
            <person name="Malay A.D."/>
            <person name="Moran D.A.P."/>
            <person name="Tomita M."/>
            <person name="Numata K."/>
            <person name="Arakawa K."/>
        </authorList>
    </citation>
    <scope>NUCLEOTIDE SEQUENCE</scope>
</reference>
<accession>A0A8X6QYU3</accession>
<protein>
    <recommendedName>
        <fullName evidence="1">RNA-directed DNA polymerase</fullName>
        <ecNumber evidence="1">2.7.7.49</ecNumber>
    </recommendedName>
</protein>
<dbReference type="PANTHER" id="PTHR37984:SF15">
    <property type="entry name" value="INTEGRASE CATALYTIC DOMAIN-CONTAINING PROTEIN"/>
    <property type="match status" value="1"/>
</dbReference>
<keyword evidence="4" id="KW-1185">Reference proteome</keyword>
<proteinExistence type="predicted"/>
<gene>
    <name evidence="3" type="primary">pol_4433</name>
    <name evidence="3" type="ORF">NPIL_646641</name>
</gene>
<dbReference type="PANTHER" id="PTHR37984">
    <property type="entry name" value="PROTEIN CBG26694"/>
    <property type="match status" value="1"/>
</dbReference>
<organism evidence="3 4">
    <name type="scientific">Nephila pilipes</name>
    <name type="common">Giant wood spider</name>
    <name type="synonym">Nephila maculata</name>
    <dbReference type="NCBI Taxonomy" id="299642"/>
    <lineage>
        <taxon>Eukaryota</taxon>
        <taxon>Metazoa</taxon>
        <taxon>Ecdysozoa</taxon>
        <taxon>Arthropoda</taxon>
        <taxon>Chelicerata</taxon>
        <taxon>Arachnida</taxon>
        <taxon>Araneae</taxon>
        <taxon>Araneomorphae</taxon>
        <taxon>Entelegynae</taxon>
        <taxon>Araneoidea</taxon>
        <taxon>Nephilidae</taxon>
        <taxon>Nephila</taxon>
    </lineage>
</organism>
<dbReference type="InterPro" id="IPR050951">
    <property type="entry name" value="Retrovirus_Pol_polyprotein"/>
</dbReference>
<evidence type="ECO:0000259" key="2">
    <source>
        <dbReference type="Pfam" id="PF17921"/>
    </source>
</evidence>
<dbReference type="InterPro" id="IPR036397">
    <property type="entry name" value="RNaseH_sf"/>
</dbReference>
<dbReference type="EC" id="2.7.7.49" evidence="1"/>
<evidence type="ECO:0000313" key="3">
    <source>
        <dbReference type="EMBL" id="GFU37881.1"/>
    </source>
</evidence>
<comment type="caution">
    <text evidence="3">The sequence shown here is derived from an EMBL/GenBank/DDBJ whole genome shotgun (WGS) entry which is preliminary data.</text>
</comment>
<dbReference type="GO" id="GO:0003964">
    <property type="term" value="F:RNA-directed DNA polymerase activity"/>
    <property type="evidence" value="ECO:0007669"/>
    <property type="project" value="UniProtKB-EC"/>
</dbReference>
<feature type="domain" description="Integrase zinc-binding" evidence="2">
    <location>
        <begin position="33"/>
        <end position="88"/>
    </location>
</feature>
<dbReference type="OrthoDB" id="6433932at2759"/>
<dbReference type="Pfam" id="PF17921">
    <property type="entry name" value="Integrase_H2C2"/>
    <property type="match status" value="1"/>
</dbReference>
<dbReference type="Gene3D" id="1.10.340.70">
    <property type="match status" value="1"/>
</dbReference>
<dbReference type="EMBL" id="BMAW01084290">
    <property type="protein sequence ID" value="GFU37881.1"/>
    <property type="molecule type" value="Genomic_DNA"/>
</dbReference>
<dbReference type="Proteomes" id="UP000887013">
    <property type="component" value="Unassembled WGS sequence"/>
</dbReference>
<evidence type="ECO:0000313" key="4">
    <source>
        <dbReference type="Proteomes" id="UP000887013"/>
    </source>
</evidence>